<dbReference type="GO" id="GO:0016020">
    <property type="term" value="C:membrane"/>
    <property type="evidence" value="ECO:0007669"/>
    <property type="project" value="UniProtKB-SubCell"/>
</dbReference>
<dbReference type="Pfam" id="PF00001">
    <property type="entry name" value="7tm_1"/>
    <property type="match status" value="1"/>
</dbReference>
<evidence type="ECO:0000256" key="6">
    <source>
        <dbReference type="SAM" id="Phobius"/>
    </source>
</evidence>
<dbReference type="PROSITE" id="PS00237">
    <property type="entry name" value="G_PROTEIN_RECEP_F1_1"/>
    <property type="match status" value="1"/>
</dbReference>
<dbReference type="PANTHER" id="PTHR46641:SF2">
    <property type="entry name" value="FMRFAMIDE RECEPTOR"/>
    <property type="match status" value="1"/>
</dbReference>
<keyword evidence="2 5" id="KW-0812">Transmembrane</keyword>
<keyword evidence="3 6" id="KW-1133">Transmembrane helix</keyword>
<organism evidence="8 9">
    <name type="scientific">Lymnaea stagnalis</name>
    <name type="common">Great pond snail</name>
    <name type="synonym">Helix stagnalis</name>
    <dbReference type="NCBI Taxonomy" id="6523"/>
    <lineage>
        <taxon>Eukaryota</taxon>
        <taxon>Metazoa</taxon>
        <taxon>Spiralia</taxon>
        <taxon>Lophotrochozoa</taxon>
        <taxon>Mollusca</taxon>
        <taxon>Gastropoda</taxon>
        <taxon>Heterobranchia</taxon>
        <taxon>Euthyneura</taxon>
        <taxon>Panpulmonata</taxon>
        <taxon>Hygrophila</taxon>
        <taxon>Lymnaeoidea</taxon>
        <taxon>Lymnaeidae</taxon>
        <taxon>Lymnaea</taxon>
    </lineage>
</organism>
<keyword evidence="4 6" id="KW-0472">Membrane</keyword>
<proteinExistence type="inferred from homology"/>
<reference evidence="8 9" key="1">
    <citation type="submission" date="2024-04" db="EMBL/GenBank/DDBJ databases">
        <authorList>
            <consortium name="Genoscope - CEA"/>
            <person name="William W."/>
        </authorList>
    </citation>
    <scope>NUCLEOTIDE SEQUENCE [LARGE SCALE GENOMIC DNA]</scope>
</reference>
<dbReference type="Proteomes" id="UP001497497">
    <property type="component" value="Unassembled WGS sequence"/>
</dbReference>
<evidence type="ECO:0000256" key="5">
    <source>
        <dbReference type="RuleBase" id="RU000688"/>
    </source>
</evidence>
<dbReference type="InterPro" id="IPR052954">
    <property type="entry name" value="GPCR-Ligand_Int"/>
</dbReference>
<dbReference type="InterPro" id="IPR017452">
    <property type="entry name" value="GPCR_Rhodpsn_7TM"/>
</dbReference>
<evidence type="ECO:0000313" key="8">
    <source>
        <dbReference type="EMBL" id="CAL1529857.1"/>
    </source>
</evidence>
<feature type="transmembrane region" description="Helical" evidence="6">
    <location>
        <begin position="275"/>
        <end position="296"/>
    </location>
</feature>
<keyword evidence="5" id="KW-0675">Receptor</keyword>
<sequence>MNVFILINHVMLSSLICLFGIVGNIINMCVFVKQGLARASNTSFFAMAVSDTLEIVFQLWHNVCLNPYLVLTDSSIAFNEIMYLTGGYPSLYFTRTTGCIVAYITAERCLSVTFPLRVKQAVTTGRTAAILVFIYVINFETIVPIYLWAYLSWKFFPQQNRTRLGISFRDDRLGTALENSYFQSCLAMISFVLVVVFTSVLVFTLKKNSRWRRKSTTQASRMATISSRERTTVIMVIVVAAVLIVCYTPAISFVIAAAVDINFSITGGQNRVFQAAWSFAFLLHSVNASITILLYYKTSSKYRQTLREFLPRCFSPRRET</sequence>
<dbReference type="InterPro" id="IPR000276">
    <property type="entry name" value="GPCR_Rhodpsn"/>
</dbReference>
<dbReference type="EMBL" id="CAXITT010000057">
    <property type="protein sequence ID" value="CAL1529857.1"/>
    <property type="molecule type" value="Genomic_DNA"/>
</dbReference>
<feature type="transmembrane region" description="Helical" evidence="6">
    <location>
        <begin position="231"/>
        <end position="255"/>
    </location>
</feature>
<dbReference type="Gene3D" id="1.20.1070.10">
    <property type="entry name" value="Rhodopsin 7-helix transmembrane proteins"/>
    <property type="match status" value="1"/>
</dbReference>
<keyword evidence="5" id="KW-0297">G-protein coupled receptor</keyword>
<name>A0AAV2H846_LYMST</name>
<dbReference type="PRINTS" id="PR00237">
    <property type="entry name" value="GPCRRHODOPSN"/>
</dbReference>
<comment type="similarity">
    <text evidence="5">Belongs to the G-protein coupled receptor 1 family.</text>
</comment>
<evidence type="ECO:0000256" key="3">
    <source>
        <dbReference type="ARBA" id="ARBA00022989"/>
    </source>
</evidence>
<keyword evidence="9" id="KW-1185">Reference proteome</keyword>
<comment type="subcellular location">
    <subcellularLocation>
        <location evidence="1">Membrane</location>
    </subcellularLocation>
</comment>
<feature type="transmembrane region" description="Helical" evidence="6">
    <location>
        <begin position="181"/>
        <end position="205"/>
    </location>
</feature>
<feature type="transmembrane region" description="Helical" evidence="6">
    <location>
        <begin position="6"/>
        <end position="32"/>
    </location>
</feature>
<evidence type="ECO:0000259" key="7">
    <source>
        <dbReference type="PROSITE" id="PS50262"/>
    </source>
</evidence>
<feature type="domain" description="G-protein coupled receptors family 1 profile" evidence="7">
    <location>
        <begin position="23"/>
        <end position="295"/>
    </location>
</feature>
<dbReference type="PANTHER" id="PTHR46641">
    <property type="entry name" value="FMRFAMIDE RECEPTOR-RELATED"/>
    <property type="match status" value="1"/>
</dbReference>
<evidence type="ECO:0000313" key="9">
    <source>
        <dbReference type="Proteomes" id="UP001497497"/>
    </source>
</evidence>
<accession>A0AAV2H846</accession>
<comment type="caution">
    <text evidence="8">The sequence shown here is derived from an EMBL/GenBank/DDBJ whole genome shotgun (WGS) entry which is preliminary data.</text>
</comment>
<dbReference type="PROSITE" id="PS50262">
    <property type="entry name" value="G_PROTEIN_RECEP_F1_2"/>
    <property type="match status" value="1"/>
</dbReference>
<evidence type="ECO:0000256" key="1">
    <source>
        <dbReference type="ARBA" id="ARBA00004370"/>
    </source>
</evidence>
<gene>
    <name evidence="8" type="ORF">GSLYS_00003990001</name>
</gene>
<evidence type="ECO:0000256" key="2">
    <source>
        <dbReference type="ARBA" id="ARBA00022692"/>
    </source>
</evidence>
<evidence type="ECO:0000256" key="4">
    <source>
        <dbReference type="ARBA" id="ARBA00023136"/>
    </source>
</evidence>
<dbReference type="GO" id="GO:0004930">
    <property type="term" value="F:G protein-coupled receptor activity"/>
    <property type="evidence" value="ECO:0007669"/>
    <property type="project" value="UniProtKB-KW"/>
</dbReference>
<protein>
    <recommendedName>
        <fullName evidence="7">G-protein coupled receptors family 1 profile domain-containing protein</fullName>
    </recommendedName>
</protein>
<keyword evidence="5" id="KW-0807">Transducer</keyword>
<feature type="transmembrane region" description="Helical" evidence="6">
    <location>
        <begin position="127"/>
        <end position="151"/>
    </location>
</feature>
<dbReference type="AlphaFoldDB" id="A0AAV2H846"/>
<dbReference type="SUPFAM" id="SSF81321">
    <property type="entry name" value="Family A G protein-coupled receptor-like"/>
    <property type="match status" value="1"/>
</dbReference>